<evidence type="ECO:0000259" key="1">
    <source>
        <dbReference type="SMART" id="SM01022"/>
    </source>
</evidence>
<dbReference type="SUPFAM" id="SSF88697">
    <property type="entry name" value="PUA domain-like"/>
    <property type="match status" value="1"/>
</dbReference>
<dbReference type="Pfam" id="PF04266">
    <property type="entry name" value="ASCH"/>
    <property type="match status" value="1"/>
</dbReference>
<dbReference type="EMBL" id="LUGO01000046">
    <property type="protein sequence ID" value="OXS40296.1"/>
    <property type="molecule type" value="Genomic_DNA"/>
</dbReference>
<dbReference type="InterPro" id="IPR015947">
    <property type="entry name" value="PUA-like_sf"/>
</dbReference>
<dbReference type="AlphaFoldDB" id="A0A231Q1L6"/>
<protein>
    <submittedName>
        <fullName evidence="2">RNA-binding protein</fullName>
    </submittedName>
</protein>
<dbReference type="Proteomes" id="UP000215261">
    <property type="component" value="Unassembled WGS sequence"/>
</dbReference>
<evidence type="ECO:0000313" key="2">
    <source>
        <dbReference type="EMBL" id="OXS40296.1"/>
    </source>
</evidence>
<dbReference type="PIRSF" id="PIRSF021320">
    <property type="entry name" value="DUF984"/>
    <property type="match status" value="1"/>
</dbReference>
<reference evidence="2 3" key="1">
    <citation type="submission" date="2016-03" db="EMBL/GenBank/DDBJ databases">
        <title>Sequencing of Lactobacillus Species from Commercial Turkeys.</title>
        <authorList>
            <person name="Johnson T.J."/>
            <person name="Youmans B.P."/>
            <person name="Case K.A."/>
        </authorList>
    </citation>
    <scope>NUCLEOTIDE SEQUENCE [LARGE SCALE GENOMIC DNA]</scope>
    <source>
        <strain evidence="2 3">UMNLA1</strain>
    </source>
</reference>
<feature type="domain" description="ASCH" evidence="1">
    <location>
        <begin position="28"/>
        <end position="146"/>
    </location>
</feature>
<proteinExistence type="predicted"/>
<dbReference type="InterPro" id="IPR009326">
    <property type="entry name" value="DUF984"/>
</dbReference>
<evidence type="ECO:0000313" key="3">
    <source>
        <dbReference type="Proteomes" id="UP000215261"/>
    </source>
</evidence>
<dbReference type="RefSeq" id="WP_089143686.1">
    <property type="nucleotide sequence ID" value="NZ_LUGD01000055.1"/>
</dbReference>
<name>A0A231Q1L6_9LACO</name>
<organism evidence="2 3">
    <name type="scientific">Ligilactobacillus agilis</name>
    <dbReference type="NCBI Taxonomy" id="1601"/>
    <lineage>
        <taxon>Bacteria</taxon>
        <taxon>Bacillati</taxon>
        <taxon>Bacillota</taxon>
        <taxon>Bacilli</taxon>
        <taxon>Lactobacillales</taxon>
        <taxon>Lactobacillaceae</taxon>
        <taxon>Ligilactobacillus</taxon>
    </lineage>
</organism>
<dbReference type="Gene3D" id="3.10.400.10">
    <property type="entry name" value="Sulfate adenylyltransferase"/>
    <property type="match status" value="1"/>
</dbReference>
<dbReference type="PANTHER" id="PTHR39203">
    <property type="entry name" value="CYTOPLASMIC PROTEIN-RELATED"/>
    <property type="match status" value="1"/>
</dbReference>
<accession>A0A231Q1L6</accession>
<sequence length="161" mass="18644">MDYQKLFEELKMRLDLVADAKLQAAYQYGVQADELARLVVKKIKTATTSAYDLYEKDEPLPQAGGYDLILDSKDQPVALIQVDQVQIVPYLEVDEDHAFREGEGDRMLAYWRRVHNIFFKEDYALEGKVFDPQTAKMVLEKFHLVVNLTENKLGPIYQINK</sequence>
<dbReference type="InterPro" id="IPR007374">
    <property type="entry name" value="ASCH_domain"/>
</dbReference>
<dbReference type="SMART" id="SM01022">
    <property type="entry name" value="ASCH"/>
    <property type="match status" value="1"/>
</dbReference>
<dbReference type="CDD" id="cd06553">
    <property type="entry name" value="ASCH_Ef3133_like"/>
    <property type="match status" value="1"/>
</dbReference>
<gene>
    <name evidence="2" type="ORF">AYP69_05190</name>
</gene>
<dbReference type="PANTHER" id="PTHR39203:SF1">
    <property type="entry name" value="CYTOPLASMIC PROTEIN"/>
    <property type="match status" value="1"/>
</dbReference>
<comment type="caution">
    <text evidence="2">The sequence shown here is derived from an EMBL/GenBank/DDBJ whole genome shotgun (WGS) entry which is preliminary data.</text>
</comment>